<keyword evidence="4" id="KW-1185">Reference proteome</keyword>
<evidence type="ECO:0000313" key="4">
    <source>
        <dbReference type="Proteomes" id="UP001501565"/>
    </source>
</evidence>
<dbReference type="Pfam" id="PF01584">
    <property type="entry name" value="CheW"/>
    <property type="match status" value="1"/>
</dbReference>
<organism evidence="3 4">
    <name type="scientific">Litoribacillus peritrichatus</name>
    <dbReference type="NCBI Taxonomy" id="718191"/>
    <lineage>
        <taxon>Bacteria</taxon>
        <taxon>Pseudomonadati</taxon>
        <taxon>Pseudomonadota</taxon>
        <taxon>Gammaproteobacteria</taxon>
        <taxon>Oceanospirillales</taxon>
        <taxon>Oceanospirillaceae</taxon>
        <taxon>Litoribacillus</taxon>
    </lineage>
</organism>
<evidence type="ECO:0000256" key="1">
    <source>
        <dbReference type="SAM" id="MobiDB-lite"/>
    </source>
</evidence>
<dbReference type="InterPro" id="IPR002545">
    <property type="entry name" value="CheW-lke_dom"/>
</dbReference>
<dbReference type="InterPro" id="IPR014506">
    <property type="entry name" value="UCP020479_CheW"/>
</dbReference>
<evidence type="ECO:0000259" key="2">
    <source>
        <dbReference type="PROSITE" id="PS50851"/>
    </source>
</evidence>
<proteinExistence type="predicted"/>
<accession>A0ABP7M454</accession>
<dbReference type="PIRSF" id="PIRSF020479">
    <property type="entry name" value="UCP020479_CheW"/>
    <property type="match status" value="1"/>
</dbReference>
<feature type="compositionally biased region" description="Basic and acidic residues" evidence="1">
    <location>
        <begin position="159"/>
        <end position="170"/>
    </location>
</feature>
<evidence type="ECO:0000313" key="3">
    <source>
        <dbReference type="EMBL" id="GAA3914663.1"/>
    </source>
</evidence>
<dbReference type="SMART" id="SM00260">
    <property type="entry name" value="CheW"/>
    <property type="match status" value="1"/>
</dbReference>
<dbReference type="SUPFAM" id="SSF50341">
    <property type="entry name" value="CheW-like"/>
    <property type="match status" value="1"/>
</dbReference>
<feature type="compositionally biased region" description="Basic and acidic residues" evidence="1">
    <location>
        <begin position="179"/>
        <end position="190"/>
    </location>
</feature>
<feature type="domain" description="CheW-like" evidence="2">
    <location>
        <begin position="225"/>
        <end position="366"/>
    </location>
</feature>
<sequence length="372" mass="40818">MSDDQKSSKTKVKSAPVKPMAALQGYLDDMLSVATAFEEAPTALKPEPVTEPVVETKVEVKTEPEPNIEVTTEHKAELKTEVKPKVTTKQATSTAIDVPVSKPVQTNVSAQPKPPEPKKVSALKIASQEQVVAEPLVVSVAEVPDPVSPPPVVTKPEIAKSETVRSEPEPAKPVTVKPVESRSVEEKTAEAKSVTQTVSHTASQTPAAFDPVEKRKPYPDWAAAGFECLLFYVGGIKLAVPLVLLGGIHRIDTDLTPLFGQPDWFLGLYPRTTMDGQQNIRVVHTSRWVMPEKVTEDIDPVNHYVISLDDSEWGLLSHQLSDSIRLMPDQVKWRTSTGKRPWLAGTVIDHMCAILDVTNLIDMLQKNSKRIK</sequence>
<dbReference type="EMBL" id="BAABBN010000004">
    <property type="protein sequence ID" value="GAA3914663.1"/>
    <property type="molecule type" value="Genomic_DNA"/>
</dbReference>
<feature type="region of interest" description="Disordered" evidence="1">
    <location>
        <begin position="159"/>
        <end position="211"/>
    </location>
</feature>
<feature type="compositionally biased region" description="Polar residues" evidence="1">
    <location>
        <begin position="193"/>
        <end position="206"/>
    </location>
</feature>
<name>A0ABP7M454_9GAMM</name>
<dbReference type="RefSeq" id="WP_344795426.1">
    <property type="nucleotide sequence ID" value="NZ_BAABBN010000004.1"/>
</dbReference>
<dbReference type="InterPro" id="IPR036061">
    <property type="entry name" value="CheW-like_dom_sf"/>
</dbReference>
<comment type="caution">
    <text evidence="3">The sequence shown here is derived from an EMBL/GenBank/DDBJ whole genome shotgun (WGS) entry which is preliminary data.</text>
</comment>
<protein>
    <submittedName>
        <fullName evidence="3">Chemotaxis protein CheW</fullName>
    </submittedName>
</protein>
<dbReference type="Proteomes" id="UP001501565">
    <property type="component" value="Unassembled WGS sequence"/>
</dbReference>
<feature type="region of interest" description="Disordered" evidence="1">
    <location>
        <begin position="83"/>
        <end position="120"/>
    </location>
</feature>
<gene>
    <name evidence="3" type="ORF">GCM10022277_06410</name>
</gene>
<reference evidence="4" key="1">
    <citation type="journal article" date="2019" name="Int. J. Syst. Evol. Microbiol.">
        <title>The Global Catalogue of Microorganisms (GCM) 10K type strain sequencing project: providing services to taxonomists for standard genome sequencing and annotation.</title>
        <authorList>
            <consortium name="The Broad Institute Genomics Platform"/>
            <consortium name="The Broad Institute Genome Sequencing Center for Infectious Disease"/>
            <person name="Wu L."/>
            <person name="Ma J."/>
        </authorList>
    </citation>
    <scope>NUCLEOTIDE SEQUENCE [LARGE SCALE GENOMIC DNA]</scope>
    <source>
        <strain evidence="4">JCM 17551</strain>
    </source>
</reference>
<dbReference type="PROSITE" id="PS50851">
    <property type="entry name" value="CHEW"/>
    <property type="match status" value="1"/>
</dbReference>